<feature type="compositionally biased region" description="Low complexity" evidence="2">
    <location>
        <begin position="1"/>
        <end position="15"/>
    </location>
</feature>
<dbReference type="Pfam" id="PF00026">
    <property type="entry name" value="Asp"/>
    <property type="match status" value="1"/>
</dbReference>
<dbReference type="CDD" id="cd05471">
    <property type="entry name" value="pepsin_like"/>
    <property type="match status" value="1"/>
</dbReference>
<gene>
    <name evidence="4" type="ORF">OC842_003848</name>
</gene>
<evidence type="ECO:0000259" key="3">
    <source>
        <dbReference type="PROSITE" id="PS51767"/>
    </source>
</evidence>
<feature type="region of interest" description="Disordered" evidence="2">
    <location>
        <begin position="632"/>
        <end position="689"/>
    </location>
</feature>
<dbReference type="GO" id="GO:0006508">
    <property type="term" value="P:proteolysis"/>
    <property type="evidence" value="ECO:0007669"/>
    <property type="project" value="InterPro"/>
</dbReference>
<feature type="region of interest" description="Disordered" evidence="2">
    <location>
        <begin position="489"/>
        <end position="540"/>
    </location>
</feature>
<dbReference type="SUPFAM" id="SSF50630">
    <property type="entry name" value="Acid proteases"/>
    <property type="match status" value="1"/>
</dbReference>
<feature type="compositionally biased region" description="Low complexity" evidence="2">
    <location>
        <begin position="112"/>
        <end position="124"/>
    </location>
</feature>
<dbReference type="PROSITE" id="PS51767">
    <property type="entry name" value="PEPTIDASE_A1"/>
    <property type="match status" value="1"/>
</dbReference>
<sequence>MAPSSVLSLSTPSSSPRRRRRRRRRGAGAGAGAGAARAAGAGAARRTVATATLLFCLLAALHGAHAAPAPSLPGPSPPAGTAALEHFDVLIQRLQQERQHVRTRYLQEQQQQQQQQQQRQQQQQQEREARRRTAPIPPAQEKQRQRPQRRYGEPATTYVELGNQANTLLFAPATIGTPPRNFLHVLDTGSSDWWIITDIWGPDPHDPLLANQSIYQNISTLPPLDPPSTSFVSTNRTYGPSAAINGNVIRSGFQGTDIIRFANRRVDNATMNVVTSASNGAPNYPGMGVIGLGWDSLANGRAVPFWQATSSIFCLDLATSPNIANSYAYGGKLYLGPPPPPAPEQAPNATSPYVGNITYFPLLPSIQGETWTIALSELRVGNRSVPLSSSSSSSAAAEAPSAKVVFESSTSTIGAPDAVASAFYARIPQAEPVPLVPGFWWYPCNQSGGLPLPPAPGSGAPQLDVTLSFDADHHYTIPDGLFGFPTTVSASSSSGGGGGSGSSNVTSAARKRRRGEPGSMDASDVDSGATMSPEGDPTDQPLVRCIGALYGYGNLTTGGNNSTALAAANDAQITGRPGGELLIVGLPFLRSVFSVFDGLKPAVGFATPSDPPLSPSSLARGASSPSWLRAFQHQQPDRDGDGSPGPFESSSSGEGDGSGVGDGKGGKHSGAAPVAASASASSTSSCADP</sequence>
<feature type="region of interest" description="Disordered" evidence="2">
    <location>
        <begin position="112"/>
        <end position="152"/>
    </location>
</feature>
<name>A0AAN6GC47_9BASI</name>
<dbReference type="AlphaFoldDB" id="A0AAN6GC47"/>
<feature type="compositionally biased region" description="Low complexity" evidence="2">
    <location>
        <begin position="644"/>
        <end position="653"/>
    </location>
</feature>
<dbReference type="PRINTS" id="PR00792">
    <property type="entry name" value="PEPSIN"/>
</dbReference>
<evidence type="ECO:0000313" key="5">
    <source>
        <dbReference type="Proteomes" id="UP001176521"/>
    </source>
</evidence>
<feature type="domain" description="Peptidase A1" evidence="3">
    <location>
        <begin position="169"/>
        <end position="606"/>
    </location>
</feature>
<feature type="region of interest" description="Disordered" evidence="2">
    <location>
        <begin position="1"/>
        <end position="42"/>
    </location>
</feature>
<dbReference type="PANTHER" id="PTHR47966">
    <property type="entry name" value="BETA-SITE APP-CLEAVING ENZYME, ISOFORM A-RELATED"/>
    <property type="match status" value="1"/>
</dbReference>
<organism evidence="4 5">
    <name type="scientific">Tilletia horrida</name>
    <dbReference type="NCBI Taxonomy" id="155126"/>
    <lineage>
        <taxon>Eukaryota</taxon>
        <taxon>Fungi</taxon>
        <taxon>Dikarya</taxon>
        <taxon>Basidiomycota</taxon>
        <taxon>Ustilaginomycotina</taxon>
        <taxon>Exobasidiomycetes</taxon>
        <taxon>Tilletiales</taxon>
        <taxon>Tilletiaceae</taxon>
        <taxon>Tilletia</taxon>
    </lineage>
</organism>
<dbReference type="PANTHER" id="PTHR47966:SF6">
    <property type="entry name" value="PEPTIDASE A1 DOMAIN-CONTAINING PROTEIN"/>
    <property type="match status" value="1"/>
</dbReference>
<dbReference type="EMBL" id="JAPDMQ010000208">
    <property type="protein sequence ID" value="KAK0530667.1"/>
    <property type="molecule type" value="Genomic_DNA"/>
</dbReference>
<dbReference type="InterPro" id="IPR033121">
    <property type="entry name" value="PEPTIDASE_A1"/>
</dbReference>
<comment type="similarity">
    <text evidence="1">Belongs to the peptidase A1 family.</text>
</comment>
<evidence type="ECO:0000313" key="4">
    <source>
        <dbReference type="EMBL" id="KAK0530667.1"/>
    </source>
</evidence>
<dbReference type="InterPro" id="IPR021109">
    <property type="entry name" value="Peptidase_aspartic_dom_sf"/>
</dbReference>
<feature type="compositionally biased region" description="Low complexity" evidence="2">
    <location>
        <begin position="669"/>
        <end position="689"/>
    </location>
</feature>
<dbReference type="GO" id="GO:0004190">
    <property type="term" value="F:aspartic-type endopeptidase activity"/>
    <property type="evidence" value="ECO:0007669"/>
    <property type="project" value="InterPro"/>
</dbReference>
<proteinExistence type="inferred from homology"/>
<feature type="compositionally biased region" description="Gly residues" evidence="2">
    <location>
        <begin position="654"/>
        <end position="663"/>
    </location>
</feature>
<comment type="caution">
    <text evidence="4">The sequence shown here is derived from an EMBL/GenBank/DDBJ whole genome shotgun (WGS) entry which is preliminary data.</text>
</comment>
<reference evidence="4" key="1">
    <citation type="journal article" date="2023" name="PhytoFront">
        <title>Draft Genome Resources of Seven Strains of Tilletia horrida, Causal Agent of Kernel Smut of Rice.</title>
        <authorList>
            <person name="Khanal S."/>
            <person name="Antony Babu S."/>
            <person name="Zhou X.G."/>
        </authorList>
    </citation>
    <scope>NUCLEOTIDE SEQUENCE</scope>
    <source>
        <strain evidence="4">TX3</strain>
    </source>
</reference>
<feature type="compositionally biased region" description="Basic residues" evidence="2">
    <location>
        <begin position="16"/>
        <end position="26"/>
    </location>
</feature>
<evidence type="ECO:0000256" key="2">
    <source>
        <dbReference type="SAM" id="MobiDB-lite"/>
    </source>
</evidence>
<dbReference type="InterPro" id="IPR034164">
    <property type="entry name" value="Pepsin-like_dom"/>
</dbReference>
<dbReference type="InterPro" id="IPR001461">
    <property type="entry name" value="Aspartic_peptidase_A1"/>
</dbReference>
<dbReference type="Gene3D" id="2.40.70.10">
    <property type="entry name" value="Acid Proteases"/>
    <property type="match status" value="2"/>
</dbReference>
<evidence type="ECO:0000256" key="1">
    <source>
        <dbReference type="ARBA" id="ARBA00007447"/>
    </source>
</evidence>
<dbReference type="Proteomes" id="UP001176521">
    <property type="component" value="Unassembled WGS sequence"/>
</dbReference>
<keyword evidence="5" id="KW-1185">Reference proteome</keyword>
<accession>A0AAN6GC47</accession>
<protein>
    <recommendedName>
        <fullName evidence="3">Peptidase A1 domain-containing protein</fullName>
    </recommendedName>
</protein>